<proteinExistence type="predicted"/>
<name>A0A127JZ22_9BURK</name>
<keyword evidence="2" id="KW-1185">Reference proteome</keyword>
<protein>
    <recommendedName>
        <fullName evidence="3">DUF1501 domain-containing protein</fullName>
    </recommendedName>
</protein>
<sequence length="410" mass="43622">MDRRRILQFAGLSALSSLSGIRVAYGQSAPAQPRLIVVMLRGAMDGLSLVAPYTEDAYYQERPTIAIARPGTPDGLLPLTERFGLHPAFAPLLPHWEAGQLAFIHASGSPDGTRSHFDAQDYMESATPGRKSTPDGWLNRLAGVIAGPRATPAAQRLQAVSLGPVMPRIFAGEAAVASLASGNAALRPSALDRPEVAQAVARLYDGDDRLSQVVREAAVTRGEIMGKLASDDPKADMGALPLNALPVDATHLGQLMARDARIRLAFMPVGGWDTHANQGAGKGQLANRFGVLAQSLAALAQSLGPRLAETSILVMSEFGRTVRQNGTLATDHGHGNVAFVLGGGVKGGRVLGEWPGLDPSARYEGRDLAITTDFRDIIAELLEERFRLADAQLARVLPAMERRKRVGLFA</sequence>
<evidence type="ECO:0000313" key="2">
    <source>
        <dbReference type="Proteomes" id="UP000070433"/>
    </source>
</evidence>
<dbReference type="PANTHER" id="PTHR43737:SF1">
    <property type="entry name" value="DUF1501 DOMAIN-CONTAINING PROTEIN"/>
    <property type="match status" value="1"/>
</dbReference>
<accession>A0A127JZ22</accession>
<organism evidence="1 2">
    <name type="scientific">Ramlibacter tataouinensis</name>
    <dbReference type="NCBI Taxonomy" id="94132"/>
    <lineage>
        <taxon>Bacteria</taxon>
        <taxon>Pseudomonadati</taxon>
        <taxon>Pseudomonadota</taxon>
        <taxon>Betaproteobacteria</taxon>
        <taxon>Burkholderiales</taxon>
        <taxon>Comamonadaceae</taxon>
        <taxon>Ramlibacter</taxon>
    </lineage>
</organism>
<evidence type="ECO:0000313" key="1">
    <source>
        <dbReference type="EMBL" id="AMO25179.1"/>
    </source>
</evidence>
<reference evidence="1 2" key="1">
    <citation type="journal article" date="2014" name="Int. J. Syst. Evol. Microbiol.">
        <title>Ramlibacter solisilvae sp. nov., isolated from forest soil, and emended description of the genus Ramlibacter.</title>
        <authorList>
            <person name="Lee H.J."/>
            <person name="Lee S.H."/>
            <person name="Lee S.S."/>
            <person name="Lee J.S."/>
            <person name="Kim Y."/>
            <person name="Kim S.C."/>
            <person name="Jeon C.O."/>
        </authorList>
    </citation>
    <scope>NUCLEOTIDE SEQUENCE [LARGE SCALE GENOMIC DNA]</scope>
    <source>
        <strain evidence="1 2">5-10</strain>
    </source>
</reference>
<dbReference type="EMBL" id="CP010951">
    <property type="protein sequence ID" value="AMO25179.1"/>
    <property type="molecule type" value="Genomic_DNA"/>
</dbReference>
<dbReference type="OrthoDB" id="9779968at2"/>
<evidence type="ECO:0008006" key="3">
    <source>
        <dbReference type="Google" id="ProtNLM"/>
    </source>
</evidence>
<gene>
    <name evidence="1" type="ORF">UC35_01100</name>
</gene>
<dbReference type="AlphaFoldDB" id="A0A127JZ22"/>
<dbReference type="InterPro" id="IPR010869">
    <property type="entry name" value="DUF1501"/>
</dbReference>
<dbReference type="Proteomes" id="UP000070433">
    <property type="component" value="Chromosome"/>
</dbReference>
<dbReference type="Pfam" id="PF07394">
    <property type="entry name" value="DUF1501"/>
    <property type="match status" value="1"/>
</dbReference>
<dbReference type="PANTHER" id="PTHR43737">
    <property type="entry name" value="BLL7424 PROTEIN"/>
    <property type="match status" value="1"/>
</dbReference>
<dbReference type="PATRIC" id="fig|94132.3.peg.219"/>